<dbReference type="Proteomes" id="UP000195877">
    <property type="component" value="Chromosome 1"/>
</dbReference>
<dbReference type="InterPro" id="IPR001509">
    <property type="entry name" value="Epimerase_deHydtase"/>
</dbReference>
<evidence type="ECO:0000256" key="1">
    <source>
        <dbReference type="ARBA" id="ARBA00023027"/>
    </source>
</evidence>
<dbReference type="Pfam" id="PF01370">
    <property type="entry name" value="Epimerase"/>
    <property type="match status" value="1"/>
</dbReference>
<evidence type="ECO:0000313" key="6">
    <source>
        <dbReference type="Proteomes" id="UP000195953"/>
    </source>
</evidence>
<evidence type="ECO:0000313" key="5">
    <source>
        <dbReference type="Proteomes" id="UP000195877"/>
    </source>
</evidence>
<evidence type="ECO:0000313" key="4">
    <source>
        <dbReference type="EMBL" id="SMR05050.1"/>
    </source>
</evidence>
<dbReference type="Gene3D" id="3.40.50.720">
    <property type="entry name" value="NAD(P)-binding Rossmann-like Domain"/>
    <property type="match status" value="1"/>
</dbReference>
<dbReference type="PANTHER" id="PTHR43574">
    <property type="entry name" value="EPIMERASE-RELATED"/>
    <property type="match status" value="1"/>
</dbReference>
<dbReference type="EC" id="5.1.3.2" evidence="3"/>
<dbReference type="AlphaFoldDB" id="A0A1Y6H1V0"/>
<dbReference type="InterPro" id="IPR036291">
    <property type="entry name" value="NAD(P)-bd_dom_sf"/>
</dbReference>
<accession>A0A1Y6H1V0</accession>
<protein>
    <submittedName>
        <fullName evidence="4">Nucleotide sugar epimerase</fullName>
    </submittedName>
    <submittedName>
        <fullName evidence="3">UDP-glucose 4-epimerase</fullName>
        <ecNumber evidence="3">5.1.3.2</ecNumber>
    </submittedName>
</protein>
<keyword evidence="1" id="KW-0520">NAD</keyword>
<evidence type="ECO:0000259" key="2">
    <source>
        <dbReference type="Pfam" id="PF01370"/>
    </source>
</evidence>
<keyword evidence="3" id="KW-0413">Isomerase</keyword>
<feature type="domain" description="NAD-dependent epimerase/dehydratase" evidence="2">
    <location>
        <begin position="91"/>
        <end position="334"/>
    </location>
</feature>
<gene>
    <name evidence="4" type="primary">wbnF</name>
    <name evidence="4" type="ORF">PD5205_03778</name>
    <name evidence="3" type="ORF">PD885_00216</name>
</gene>
<proteinExistence type="predicted"/>
<name>A0A1Y6H1V0_9XANT</name>
<dbReference type="EMBL" id="LT853885">
    <property type="protein sequence ID" value="SMR05050.1"/>
    <property type="molecule type" value="Genomic_DNA"/>
</dbReference>
<dbReference type="PRINTS" id="PR01713">
    <property type="entry name" value="NUCEPIMERASE"/>
</dbReference>
<reference evidence="4 6" key="1">
    <citation type="submission" date="2017-05" db="EMBL/GenBank/DDBJ databases">
        <authorList>
            <person name="Song R."/>
            <person name="Chenine A.L."/>
            <person name="Ruprecht R.M."/>
        </authorList>
    </citation>
    <scope>NUCLEOTIDE SEQUENCE [LARGE SCALE GENOMIC DNA]</scope>
    <source>
        <strain evidence="4">PD5205</strain>
    </source>
</reference>
<organism evidence="4 6">
    <name type="scientific">Xanthomonas fragariae</name>
    <dbReference type="NCBI Taxonomy" id="48664"/>
    <lineage>
        <taxon>Bacteria</taxon>
        <taxon>Pseudomonadati</taxon>
        <taxon>Pseudomonadota</taxon>
        <taxon>Gammaproteobacteria</taxon>
        <taxon>Lysobacterales</taxon>
        <taxon>Lysobacteraceae</taxon>
        <taxon>Xanthomonas</taxon>
    </lineage>
</organism>
<dbReference type="STRING" id="48664.BER92_18385"/>
<dbReference type="SUPFAM" id="SSF51735">
    <property type="entry name" value="NAD(P)-binding Rossmann-fold domains"/>
    <property type="match status" value="1"/>
</dbReference>
<reference evidence="3 5" key="2">
    <citation type="submission" date="2017-05" db="EMBL/GenBank/DDBJ databases">
        <authorList>
            <person name="Blom J."/>
        </authorList>
    </citation>
    <scope>NUCLEOTIDE SEQUENCE [LARGE SCALE GENOMIC DNA]</scope>
    <source>
        <strain evidence="3">PD885</strain>
    </source>
</reference>
<evidence type="ECO:0000313" key="3">
    <source>
        <dbReference type="EMBL" id="SMQ97488.1"/>
    </source>
</evidence>
<dbReference type="GO" id="GO:0003978">
    <property type="term" value="F:UDP-glucose 4-epimerase activity"/>
    <property type="evidence" value="ECO:0007669"/>
    <property type="project" value="UniProtKB-EC"/>
</dbReference>
<sequence>MSSVLHDIISDAVHLDAILCMSVVPLYPEETALKLKDGSDACQIASMPRGLETSLRLIASTLPKKSASGCPKRRLLAPLIFEISRTTAMTILVTGAAGFIGAYTCRALAARGESVVGLDNYNSYYDPQLKRDRVAALCPDIDIRTLDLTDRDGLAALFGEVQPTRVVHLAAQAGVRYSLENPTVYVDSNLVGFVNMLELCRHRGVQHLVYASSSSVYGDSATPPFSEDQRVDQPRSLYAATKAANELMGHTYAQLYGLCATGLRFFTVYGPWGRPDMAPLIFSRAVLAGRPIEVFNHGKMQRDFTFVDDIVAGVLGALDTPSSEPVPHRMFNLGNHTPVELEHFIDVIAQAAGRPAEKAYLPMQPGDMIRTMADTQRAQAAFGFDPATPVERGLPQVVAWCRNYFGNRA</sequence>
<dbReference type="Proteomes" id="UP000195953">
    <property type="component" value="Chromosome 1"/>
</dbReference>
<keyword evidence="5" id="KW-1185">Reference proteome</keyword>
<dbReference type="EMBL" id="LT853882">
    <property type="protein sequence ID" value="SMQ97488.1"/>
    <property type="molecule type" value="Genomic_DNA"/>
</dbReference>
<dbReference type="eggNOG" id="COG0451">
    <property type="taxonomic scope" value="Bacteria"/>
</dbReference>